<accession>X1R2K7</accession>
<comment type="caution">
    <text evidence="1">The sequence shown here is derived from an EMBL/GenBank/DDBJ whole genome shotgun (WGS) entry which is preliminary data.</text>
</comment>
<reference evidence="1" key="1">
    <citation type="journal article" date="2014" name="Front. Microbiol.">
        <title>High frequency of phylogenetically diverse reductive dehalogenase-homologous genes in deep subseafloor sedimentary metagenomes.</title>
        <authorList>
            <person name="Kawai M."/>
            <person name="Futagami T."/>
            <person name="Toyoda A."/>
            <person name="Takaki Y."/>
            <person name="Nishi S."/>
            <person name="Hori S."/>
            <person name="Arai W."/>
            <person name="Tsubouchi T."/>
            <person name="Morono Y."/>
            <person name="Uchiyama I."/>
            <person name="Ito T."/>
            <person name="Fujiyama A."/>
            <person name="Inagaki F."/>
            <person name="Takami H."/>
        </authorList>
    </citation>
    <scope>NUCLEOTIDE SEQUENCE</scope>
    <source>
        <strain evidence="1">Expedition CK06-06</strain>
    </source>
</reference>
<protein>
    <submittedName>
        <fullName evidence="1">Uncharacterized protein</fullName>
    </submittedName>
</protein>
<feature type="non-terminal residue" evidence="1">
    <location>
        <position position="1"/>
    </location>
</feature>
<proteinExistence type="predicted"/>
<evidence type="ECO:0000313" key="1">
    <source>
        <dbReference type="EMBL" id="GAI74957.1"/>
    </source>
</evidence>
<feature type="non-terminal residue" evidence="1">
    <location>
        <position position="33"/>
    </location>
</feature>
<dbReference type="EMBL" id="BARW01014364">
    <property type="protein sequence ID" value="GAI74957.1"/>
    <property type="molecule type" value="Genomic_DNA"/>
</dbReference>
<gene>
    <name evidence="1" type="ORF">S12H4_25513</name>
</gene>
<organism evidence="1">
    <name type="scientific">marine sediment metagenome</name>
    <dbReference type="NCBI Taxonomy" id="412755"/>
    <lineage>
        <taxon>unclassified sequences</taxon>
        <taxon>metagenomes</taxon>
        <taxon>ecological metagenomes</taxon>
    </lineage>
</organism>
<sequence>GQYGYSPSYIEFWTPVYVQTYDALVFSYNTAYL</sequence>
<dbReference type="AlphaFoldDB" id="X1R2K7"/>
<name>X1R2K7_9ZZZZ</name>